<gene>
    <name evidence="2" type="ORF">TNIN_316201</name>
</gene>
<reference evidence="2" key="1">
    <citation type="submission" date="2020-08" db="EMBL/GenBank/DDBJ databases">
        <title>Multicomponent nature underlies the extraordinary mechanical properties of spider dragline silk.</title>
        <authorList>
            <person name="Kono N."/>
            <person name="Nakamura H."/>
            <person name="Mori M."/>
            <person name="Yoshida Y."/>
            <person name="Ohtoshi R."/>
            <person name="Malay A.D."/>
            <person name="Moran D.A.P."/>
            <person name="Tomita M."/>
            <person name="Numata K."/>
            <person name="Arakawa K."/>
        </authorList>
    </citation>
    <scope>NUCLEOTIDE SEQUENCE</scope>
</reference>
<feature type="compositionally biased region" description="Polar residues" evidence="1">
    <location>
        <begin position="1"/>
        <end position="12"/>
    </location>
</feature>
<keyword evidence="3" id="KW-1185">Reference proteome</keyword>
<evidence type="ECO:0000313" key="2">
    <source>
        <dbReference type="EMBL" id="GFY50138.1"/>
    </source>
</evidence>
<dbReference type="OrthoDB" id="10618572at2759"/>
<dbReference type="EMBL" id="BMAV01007331">
    <property type="protein sequence ID" value="GFY50138.1"/>
    <property type="molecule type" value="Genomic_DNA"/>
</dbReference>
<proteinExistence type="predicted"/>
<name>A0A8X6XAH8_9ARAC</name>
<dbReference type="Proteomes" id="UP000886998">
    <property type="component" value="Unassembled WGS sequence"/>
</dbReference>
<evidence type="ECO:0000313" key="3">
    <source>
        <dbReference type="Proteomes" id="UP000886998"/>
    </source>
</evidence>
<feature type="region of interest" description="Disordered" evidence="1">
    <location>
        <begin position="1"/>
        <end position="21"/>
    </location>
</feature>
<dbReference type="AlphaFoldDB" id="A0A8X6XAH8"/>
<protein>
    <submittedName>
        <fullName evidence="2">Uncharacterized protein</fullName>
    </submittedName>
</protein>
<sequence length="236" mass="26146">MMLLESENTNDSCPDCGESNSCTCSRTESSSTVRTATSPSNYVVDSNVCDSDTSGQPSSVRTSSLPIIIPRPFPGVHRERRARSNEDNVVSSQERYALLHELTNSRTHPGGYPSRFIQFWNGAQSSPSGLQVIDELPRTFPLAVTGASRTINRRNWRRRIDSDSSIELSSDEEEYPVHFEGSTYGEDLPAFAHASEEIGRDTPFCRNRFDVTMQLKSGAFVVITGAVNEMGRLTLK</sequence>
<evidence type="ECO:0000256" key="1">
    <source>
        <dbReference type="SAM" id="MobiDB-lite"/>
    </source>
</evidence>
<comment type="caution">
    <text evidence="2">The sequence shown here is derived from an EMBL/GenBank/DDBJ whole genome shotgun (WGS) entry which is preliminary data.</text>
</comment>
<feature type="region of interest" description="Disordered" evidence="1">
    <location>
        <begin position="47"/>
        <end position="66"/>
    </location>
</feature>
<feature type="compositionally biased region" description="Polar residues" evidence="1">
    <location>
        <begin position="47"/>
        <end position="65"/>
    </location>
</feature>
<organism evidence="2 3">
    <name type="scientific">Trichonephila inaurata madagascariensis</name>
    <dbReference type="NCBI Taxonomy" id="2747483"/>
    <lineage>
        <taxon>Eukaryota</taxon>
        <taxon>Metazoa</taxon>
        <taxon>Ecdysozoa</taxon>
        <taxon>Arthropoda</taxon>
        <taxon>Chelicerata</taxon>
        <taxon>Arachnida</taxon>
        <taxon>Araneae</taxon>
        <taxon>Araneomorphae</taxon>
        <taxon>Entelegynae</taxon>
        <taxon>Araneoidea</taxon>
        <taxon>Nephilidae</taxon>
        <taxon>Trichonephila</taxon>
        <taxon>Trichonephila inaurata</taxon>
    </lineage>
</organism>
<accession>A0A8X6XAH8</accession>